<reference evidence="2" key="1">
    <citation type="submission" date="2021-02" db="EMBL/GenBank/DDBJ databases">
        <authorList>
            <person name="Nowell W R."/>
        </authorList>
    </citation>
    <scope>NUCLEOTIDE SEQUENCE</scope>
</reference>
<feature type="non-terminal residue" evidence="2">
    <location>
        <position position="1"/>
    </location>
</feature>
<protein>
    <submittedName>
        <fullName evidence="2">Uncharacterized protein</fullName>
    </submittedName>
</protein>
<sequence>GRPCAKCYKCRDWHFTGNRDDWNWICNYNNWRDEDWERWRNDRDKLFKKRDGATCIYRFIGGIIRFHLCLCEMH</sequence>
<name>A0A816GL57_9BILA</name>
<dbReference type="EMBL" id="CAJNOH010014420">
    <property type="protein sequence ID" value="CAF1555199.1"/>
    <property type="molecule type" value="Genomic_DNA"/>
</dbReference>
<organism evidence="2 3">
    <name type="scientific">Rotaria sordida</name>
    <dbReference type="NCBI Taxonomy" id="392033"/>
    <lineage>
        <taxon>Eukaryota</taxon>
        <taxon>Metazoa</taxon>
        <taxon>Spiralia</taxon>
        <taxon>Gnathifera</taxon>
        <taxon>Rotifera</taxon>
        <taxon>Eurotatoria</taxon>
        <taxon>Bdelloidea</taxon>
        <taxon>Philodinida</taxon>
        <taxon>Philodinidae</taxon>
        <taxon>Rotaria</taxon>
    </lineage>
</organism>
<evidence type="ECO:0000313" key="1">
    <source>
        <dbReference type="EMBL" id="CAF1555199.1"/>
    </source>
</evidence>
<proteinExistence type="predicted"/>
<comment type="caution">
    <text evidence="2">The sequence shown here is derived from an EMBL/GenBank/DDBJ whole genome shotgun (WGS) entry which is preliminary data.</text>
</comment>
<dbReference type="AlphaFoldDB" id="A0A816GL57"/>
<keyword evidence="3" id="KW-1185">Reference proteome</keyword>
<dbReference type="EMBL" id="CAJNOL010016323">
    <property type="protein sequence ID" value="CAF1674869.1"/>
    <property type="molecule type" value="Genomic_DNA"/>
</dbReference>
<evidence type="ECO:0000313" key="3">
    <source>
        <dbReference type="Proteomes" id="UP000663870"/>
    </source>
</evidence>
<accession>A0A816GL57</accession>
<dbReference type="Proteomes" id="UP000663870">
    <property type="component" value="Unassembled WGS sequence"/>
</dbReference>
<gene>
    <name evidence="2" type="ORF">JXQ802_LOCUS58203</name>
    <name evidence="1" type="ORF">PYM288_LOCUS41585</name>
</gene>
<dbReference type="Proteomes" id="UP000663854">
    <property type="component" value="Unassembled WGS sequence"/>
</dbReference>
<evidence type="ECO:0000313" key="2">
    <source>
        <dbReference type="EMBL" id="CAF1674869.1"/>
    </source>
</evidence>